<feature type="transmembrane region" description="Helical" evidence="1">
    <location>
        <begin position="118"/>
        <end position="138"/>
    </location>
</feature>
<feature type="transmembrane region" description="Helical" evidence="1">
    <location>
        <begin position="394"/>
        <end position="411"/>
    </location>
</feature>
<evidence type="ECO:0008006" key="4">
    <source>
        <dbReference type="Google" id="ProtNLM"/>
    </source>
</evidence>
<protein>
    <recommendedName>
        <fullName evidence="4">Glycosyltransferase RgtA/B/C/D-like domain-containing protein</fullName>
    </recommendedName>
</protein>
<dbReference type="EMBL" id="JAMZFW010000002">
    <property type="protein sequence ID" value="MCP1101250.1"/>
    <property type="molecule type" value="Genomic_DNA"/>
</dbReference>
<evidence type="ECO:0000256" key="1">
    <source>
        <dbReference type="SAM" id="Phobius"/>
    </source>
</evidence>
<gene>
    <name evidence="2" type="ORF">NK125_02340</name>
</gene>
<keyword evidence="1" id="KW-0472">Membrane</keyword>
<name>A0ABT1E5Z3_9FIRM</name>
<comment type="caution">
    <text evidence="2">The sequence shown here is derived from an EMBL/GenBank/DDBJ whole genome shotgun (WGS) entry which is preliminary data.</text>
</comment>
<keyword evidence="3" id="KW-1185">Reference proteome</keyword>
<feature type="transmembrane region" description="Helical" evidence="1">
    <location>
        <begin position="16"/>
        <end position="36"/>
    </location>
</feature>
<reference evidence="2 3" key="1">
    <citation type="journal article" date="2022" name="Genome Biol. Evol.">
        <title>Host diet, physiology and behaviors set the stage for Lachnospiraceae cladogenesis.</title>
        <authorList>
            <person name="Vera-Ponce De Leon A."/>
            <person name="Schneider M."/>
            <person name="Jahnes B.C."/>
            <person name="Sadowski V."/>
            <person name="Camuy-Velez L.A."/>
            <person name="Duan J."/>
            <person name="Sabree Z.L."/>
        </authorList>
    </citation>
    <scope>NUCLEOTIDE SEQUENCE [LARGE SCALE GENOMIC DNA]</scope>
    <source>
        <strain evidence="2 3">PAL113</strain>
    </source>
</reference>
<keyword evidence="1" id="KW-0812">Transmembrane</keyword>
<feature type="transmembrane region" description="Helical" evidence="1">
    <location>
        <begin position="175"/>
        <end position="204"/>
    </location>
</feature>
<evidence type="ECO:0000313" key="2">
    <source>
        <dbReference type="EMBL" id="MCP1101250.1"/>
    </source>
</evidence>
<dbReference type="Proteomes" id="UP001523566">
    <property type="component" value="Unassembled WGS sequence"/>
</dbReference>
<evidence type="ECO:0000313" key="3">
    <source>
        <dbReference type="Proteomes" id="UP001523566"/>
    </source>
</evidence>
<feature type="transmembrane region" description="Helical" evidence="1">
    <location>
        <begin position="342"/>
        <end position="360"/>
    </location>
</feature>
<proteinExistence type="predicted"/>
<feature type="transmembrane region" description="Helical" evidence="1">
    <location>
        <begin position="216"/>
        <end position="236"/>
    </location>
</feature>
<feature type="transmembrane region" description="Helical" evidence="1">
    <location>
        <begin position="423"/>
        <end position="441"/>
    </location>
</feature>
<sequence>MKTNSMKTQNISYKKVALFLGVVVFNLIISIIFLRLREPYYATVDDTRMRDIVSGAMTGTPDPHVIFLQYPLGVILSTLYKGLPTVPWYLISIIGNVIICVSIVLYKAIKKCGNIKEYTYVIFFYLLVYLLFFKRMIIFPQFTTTSGVLSSTAIILYATTDWTKKVKDNLFSLLAIYYCILFGFMYRTLVFYMMIPLFVIIIFIKNKPNIKNKRTWFVNLTILVVVSASLISIRLVDKSNYQEEEYKTYREFNILRSQINDYYKMPDYYENKEFFDEINLDYIQWQTIKNYSLALGDDISIEKMKKVVDYQKEDFDRNLKGELKRAVFGVISSYQKFSTFKWQPFFLVIIAILFIILFAYKRRWTQFLHLGAATSMVIFGSLYFIFIMRFPQRIAETLWCPLVLFSLLYILDIKVNTKRKYGSSYIVQSCIYLGVIGLASFCIYRNEMADREQYEYIVEASNDYTYMIKYSRENKENFYYYYVYSFADASDKLYVENEDELLSFTSLGGWLTRSPLLQEKYKKYGFSSTNNALFEHENVYIAITAFQDIQFLEEYLWNYYPDKEWVVDKTINDGRILLLRAENKGK</sequence>
<feature type="transmembrane region" description="Helical" evidence="1">
    <location>
        <begin position="367"/>
        <end position="388"/>
    </location>
</feature>
<dbReference type="RefSeq" id="WP_262065032.1">
    <property type="nucleotide sequence ID" value="NZ_JAMXOD010000002.1"/>
</dbReference>
<keyword evidence="1" id="KW-1133">Transmembrane helix</keyword>
<accession>A0ABT1E5Z3</accession>
<organism evidence="2 3">
    <name type="scientific">Aequitasia blattaphilus</name>
    <dbReference type="NCBI Taxonomy" id="2949332"/>
    <lineage>
        <taxon>Bacteria</taxon>
        <taxon>Bacillati</taxon>
        <taxon>Bacillota</taxon>
        <taxon>Clostridia</taxon>
        <taxon>Lachnospirales</taxon>
        <taxon>Lachnospiraceae</taxon>
        <taxon>Aequitasia</taxon>
    </lineage>
</organism>
<feature type="transmembrane region" description="Helical" evidence="1">
    <location>
        <begin position="86"/>
        <end position="106"/>
    </location>
</feature>